<dbReference type="InterPro" id="IPR050680">
    <property type="entry name" value="YpeA/RimI_acetyltransf"/>
</dbReference>
<dbReference type="EMBL" id="CP081135">
    <property type="protein sequence ID" value="UEL49831.1"/>
    <property type="molecule type" value="Genomic_DNA"/>
</dbReference>
<evidence type="ECO:0000256" key="1">
    <source>
        <dbReference type="ARBA" id="ARBA00022679"/>
    </source>
</evidence>
<dbReference type="GO" id="GO:0016747">
    <property type="term" value="F:acyltransferase activity, transferring groups other than amino-acyl groups"/>
    <property type="evidence" value="ECO:0007669"/>
    <property type="project" value="InterPro"/>
</dbReference>
<keyword evidence="5" id="KW-1185">Reference proteome</keyword>
<organism evidence="4 5">
    <name type="scientific">Terrisporobacter hibernicus</name>
    <dbReference type="NCBI Taxonomy" id="2813371"/>
    <lineage>
        <taxon>Bacteria</taxon>
        <taxon>Bacillati</taxon>
        <taxon>Bacillota</taxon>
        <taxon>Clostridia</taxon>
        <taxon>Peptostreptococcales</taxon>
        <taxon>Peptostreptococcaceae</taxon>
        <taxon>Terrisporobacter</taxon>
    </lineage>
</organism>
<evidence type="ECO:0000256" key="2">
    <source>
        <dbReference type="ARBA" id="ARBA00023315"/>
    </source>
</evidence>
<evidence type="ECO:0000259" key="3">
    <source>
        <dbReference type="PROSITE" id="PS51186"/>
    </source>
</evidence>
<protein>
    <submittedName>
        <fullName evidence="4">GNAT family N-acetyltransferase</fullName>
    </submittedName>
</protein>
<dbReference type="PANTHER" id="PTHR43420">
    <property type="entry name" value="ACETYLTRANSFERASE"/>
    <property type="match status" value="1"/>
</dbReference>
<reference evidence="4 5" key="1">
    <citation type="journal article" date="2023" name="Int. J. Syst. Evol. Microbiol.">
        <title>Terrisporobacter hibernicus sp. nov., isolated from bovine faeces in Northern Ireland.</title>
        <authorList>
            <person name="Mitchell M."/>
            <person name="Nguyen S.V."/>
            <person name="Connor M."/>
            <person name="Fairley D.J."/>
            <person name="Donoghue O."/>
            <person name="Marshall H."/>
            <person name="Koolman L."/>
            <person name="McMullan G."/>
            <person name="Schaffer K.E."/>
            <person name="McGrath J.W."/>
            <person name="Fanning S."/>
        </authorList>
    </citation>
    <scope>NUCLEOTIDE SEQUENCE [LARGE SCALE GENOMIC DNA]</scope>
    <source>
        <strain evidence="4 5">MCA3</strain>
    </source>
</reference>
<name>A0AAX2ZLH5_9FIRM</name>
<feature type="domain" description="N-acetyltransferase" evidence="3">
    <location>
        <begin position="1"/>
        <end position="82"/>
    </location>
</feature>
<proteinExistence type="predicted"/>
<dbReference type="AlphaFoldDB" id="A0AAX2ZLH5"/>
<dbReference type="PANTHER" id="PTHR43420:SF47">
    <property type="entry name" value="N-ACETYLTRANSFERASE DOMAIN-CONTAINING PROTEIN"/>
    <property type="match status" value="1"/>
</dbReference>
<dbReference type="InterPro" id="IPR016181">
    <property type="entry name" value="Acyl_CoA_acyltransferase"/>
</dbReference>
<dbReference type="Pfam" id="PF00583">
    <property type="entry name" value="Acetyltransf_1"/>
    <property type="match status" value="1"/>
</dbReference>
<accession>A0AAX2ZLH5</accession>
<keyword evidence="2" id="KW-0012">Acyltransferase</keyword>
<dbReference type="KEGG" id="tem:JW646_15555"/>
<sequence length="82" mass="9857">MEIYTFAIHPDYWCQGVGKELLKFAEKQANKMNIKVLRLDVYEKNLPAIKLYEKFGFKYIDTVDLGLENYGLKWFRLYEKLL</sequence>
<dbReference type="Proteomes" id="UP001198983">
    <property type="component" value="Chromosome"/>
</dbReference>
<dbReference type="InterPro" id="IPR000182">
    <property type="entry name" value="GNAT_dom"/>
</dbReference>
<dbReference type="Gene3D" id="3.40.630.30">
    <property type="match status" value="1"/>
</dbReference>
<evidence type="ECO:0000313" key="5">
    <source>
        <dbReference type="Proteomes" id="UP001198983"/>
    </source>
</evidence>
<dbReference type="SUPFAM" id="SSF55729">
    <property type="entry name" value="Acyl-CoA N-acyltransferases (Nat)"/>
    <property type="match status" value="1"/>
</dbReference>
<dbReference type="CDD" id="cd04301">
    <property type="entry name" value="NAT_SF"/>
    <property type="match status" value="1"/>
</dbReference>
<evidence type="ECO:0000313" key="4">
    <source>
        <dbReference type="EMBL" id="UEL49831.1"/>
    </source>
</evidence>
<keyword evidence="1" id="KW-0808">Transferase</keyword>
<dbReference type="PROSITE" id="PS51186">
    <property type="entry name" value="GNAT"/>
    <property type="match status" value="1"/>
</dbReference>
<gene>
    <name evidence="4" type="ORF">JW646_15555</name>
</gene>